<keyword evidence="2" id="KW-1185">Reference proteome</keyword>
<dbReference type="EMBL" id="CH476744">
    <property type="protein sequence ID" value="EIE89437.1"/>
    <property type="molecule type" value="Genomic_DNA"/>
</dbReference>
<sequence length="111" mass="13010">MVPVNLTKISLELQSFGQQRTSKCYLFLVDNFITSCYSGSNYVMAIEDAAQTIKYCNIKANIRRRYFGDDDVYFRFMLLTAVYITKEVSLLRRTSIFRRHLLEFALVKVDL</sequence>
<dbReference type="VEuPathDB" id="FungiDB:RO3G_14148"/>
<name>I1CLV7_RHIO9</name>
<gene>
    <name evidence="1" type="ORF">RO3G_14148</name>
</gene>
<dbReference type="RefSeq" id="XP_067524833.1">
    <property type="nucleotide sequence ID" value="XM_067668732.1"/>
</dbReference>
<proteinExistence type="predicted"/>
<organism evidence="1 2">
    <name type="scientific">Rhizopus delemar (strain RA 99-880 / ATCC MYA-4621 / FGSC 9543 / NRRL 43880)</name>
    <name type="common">Mucormycosis agent</name>
    <name type="synonym">Rhizopus arrhizus var. delemar</name>
    <dbReference type="NCBI Taxonomy" id="246409"/>
    <lineage>
        <taxon>Eukaryota</taxon>
        <taxon>Fungi</taxon>
        <taxon>Fungi incertae sedis</taxon>
        <taxon>Mucoromycota</taxon>
        <taxon>Mucoromycotina</taxon>
        <taxon>Mucoromycetes</taxon>
        <taxon>Mucorales</taxon>
        <taxon>Mucorineae</taxon>
        <taxon>Rhizopodaceae</taxon>
        <taxon>Rhizopus</taxon>
    </lineage>
</organism>
<evidence type="ECO:0000313" key="2">
    <source>
        <dbReference type="Proteomes" id="UP000009138"/>
    </source>
</evidence>
<dbReference type="AlphaFoldDB" id="I1CLV7"/>
<accession>I1CLV7</accession>
<dbReference type="GeneID" id="93621113"/>
<dbReference type="InParanoid" id="I1CLV7"/>
<reference evidence="1 2" key="1">
    <citation type="journal article" date="2009" name="PLoS Genet.">
        <title>Genomic analysis of the basal lineage fungus Rhizopus oryzae reveals a whole-genome duplication.</title>
        <authorList>
            <person name="Ma L.-J."/>
            <person name="Ibrahim A.S."/>
            <person name="Skory C."/>
            <person name="Grabherr M.G."/>
            <person name="Burger G."/>
            <person name="Butler M."/>
            <person name="Elias M."/>
            <person name="Idnurm A."/>
            <person name="Lang B.F."/>
            <person name="Sone T."/>
            <person name="Abe A."/>
            <person name="Calvo S.E."/>
            <person name="Corrochano L.M."/>
            <person name="Engels R."/>
            <person name="Fu J."/>
            <person name="Hansberg W."/>
            <person name="Kim J.-M."/>
            <person name="Kodira C.D."/>
            <person name="Koehrsen M.J."/>
            <person name="Liu B."/>
            <person name="Miranda-Saavedra D."/>
            <person name="O'Leary S."/>
            <person name="Ortiz-Castellanos L."/>
            <person name="Poulter R."/>
            <person name="Rodriguez-Romero J."/>
            <person name="Ruiz-Herrera J."/>
            <person name="Shen Y.-Q."/>
            <person name="Zeng Q."/>
            <person name="Galagan J."/>
            <person name="Birren B.W."/>
            <person name="Cuomo C.A."/>
            <person name="Wickes B.L."/>
        </authorList>
    </citation>
    <scope>NUCLEOTIDE SEQUENCE [LARGE SCALE GENOMIC DNA]</scope>
    <source>
        <strain evidence="2">RA 99-880 / ATCC MYA-4621 / FGSC 9543 / NRRL 43880</strain>
    </source>
</reference>
<dbReference type="Proteomes" id="UP000009138">
    <property type="component" value="Unassembled WGS sequence"/>
</dbReference>
<evidence type="ECO:0000313" key="1">
    <source>
        <dbReference type="EMBL" id="EIE89437.1"/>
    </source>
</evidence>
<protein>
    <submittedName>
        <fullName evidence="1">Uncharacterized protein</fullName>
    </submittedName>
</protein>